<dbReference type="GO" id="GO:0015280">
    <property type="term" value="F:ligand-gated sodium channel activity"/>
    <property type="evidence" value="ECO:0007669"/>
    <property type="project" value="TreeGrafter"/>
</dbReference>
<keyword evidence="7" id="KW-0915">Sodium</keyword>
<keyword evidence="9" id="KW-0472">Membrane</keyword>
<reference evidence="15 16" key="1">
    <citation type="journal article" date="2015" name="Genome Biol.">
        <title>Comparative genomics of Steinernema reveals deeply conserved gene regulatory networks.</title>
        <authorList>
            <person name="Dillman A.R."/>
            <person name="Macchietto M."/>
            <person name="Porter C.F."/>
            <person name="Rogers A."/>
            <person name="Williams B."/>
            <person name="Antoshechkin I."/>
            <person name="Lee M.M."/>
            <person name="Goodwin Z."/>
            <person name="Lu X."/>
            <person name="Lewis E.E."/>
            <person name="Goodrich-Blair H."/>
            <person name="Stock S.P."/>
            <person name="Adams B.J."/>
            <person name="Sternberg P.W."/>
            <person name="Mortazavi A."/>
        </authorList>
    </citation>
    <scope>NUCLEOTIDE SEQUENCE [LARGE SCALE GENOMIC DNA]</scope>
    <source>
        <strain evidence="15 16">ALL</strain>
    </source>
</reference>
<keyword evidence="16" id="KW-1185">Reference proteome</keyword>
<evidence type="ECO:0000256" key="9">
    <source>
        <dbReference type="ARBA" id="ARBA00023136"/>
    </source>
</evidence>
<keyword evidence="8 13" id="KW-0406">Ion transport</keyword>
<keyword evidence="5 13" id="KW-0812">Transmembrane</keyword>
<proteinExistence type="inferred from homology"/>
<sequence length="528" mass="59595">MRPKIESNYAVCESITTAYIGILSHVISTIKSTPSYLINPKLFRFQLEFGERVFPSVTLCHVNPWKSSDDPMVVKTKNDRLSRMVEEYKTDASDEFGLKGTDKSAKANKWAALLSEELFNGYDASPKANDHGYSYEELVINCAYNTEGCNSSHFSEFNDPSYGRCYTFNPKGTQKSSRAGPFYGLRMVFRTDQSLYLPWVESAGVVVTLHDKDEVPFPNTNGYFAAPGEAASIGIRYSDSKRLSKPYGPCTEEKGSSDRIFYPTYNVETCLRSCIQKKIIEQCGCYDPSYRRKEGDASPLCDSKEKMECIWAILNGDGTDGEVNDPTLGCNCPEPCAEMTYGVTVSTALWPADKYIPPECLTNNKKKTDATTTHNPDLTREERDRRRTEAAKGFKNADACREWYRENTLIVEVYYERMNYQVLTESAAYGIIPLVSDTGGNIGLWLGMSIISMIEWGVLFMLTGCYCCCMKPPKNPEEEEKERWKKQQKKEDAKKDPEAPKEEAKPPSESLYPKENDVPLPPPIQEAH</sequence>
<evidence type="ECO:0000313" key="16">
    <source>
        <dbReference type="Proteomes" id="UP000298663"/>
    </source>
</evidence>
<organism evidence="15 16">
    <name type="scientific">Steinernema carpocapsae</name>
    <name type="common">Entomopathogenic nematode</name>
    <dbReference type="NCBI Taxonomy" id="34508"/>
    <lineage>
        <taxon>Eukaryota</taxon>
        <taxon>Metazoa</taxon>
        <taxon>Ecdysozoa</taxon>
        <taxon>Nematoda</taxon>
        <taxon>Chromadorea</taxon>
        <taxon>Rhabditida</taxon>
        <taxon>Tylenchina</taxon>
        <taxon>Panagrolaimomorpha</taxon>
        <taxon>Strongyloidoidea</taxon>
        <taxon>Steinernematidae</taxon>
        <taxon>Steinernema</taxon>
    </lineage>
</organism>
<comment type="caution">
    <text evidence="15">The sequence shown here is derived from an EMBL/GenBank/DDBJ whole genome shotgun (WGS) entry which is preliminary data.</text>
</comment>
<feature type="region of interest" description="Disordered" evidence="14">
    <location>
        <begin position="366"/>
        <end position="388"/>
    </location>
</feature>
<keyword evidence="12 13" id="KW-0407">Ion channel</keyword>
<keyword evidence="11 13" id="KW-0739">Sodium transport</keyword>
<dbReference type="Gene3D" id="2.60.470.10">
    <property type="entry name" value="Acid-sensing ion channels like domains"/>
    <property type="match status" value="1"/>
</dbReference>
<evidence type="ECO:0000256" key="8">
    <source>
        <dbReference type="ARBA" id="ARBA00023065"/>
    </source>
</evidence>
<accession>A0A4U5PB05</accession>
<dbReference type="EMBL" id="AZBU02000002">
    <property type="protein sequence ID" value="TKR93488.1"/>
    <property type="molecule type" value="Genomic_DNA"/>
</dbReference>
<dbReference type="PANTHER" id="PTHR11690">
    <property type="entry name" value="AMILORIDE-SENSITIVE SODIUM CHANNEL-RELATED"/>
    <property type="match status" value="1"/>
</dbReference>
<dbReference type="Pfam" id="PF00858">
    <property type="entry name" value="ASC"/>
    <property type="match status" value="1"/>
</dbReference>
<dbReference type="PRINTS" id="PR01078">
    <property type="entry name" value="AMINACHANNEL"/>
</dbReference>
<evidence type="ECO:0000256" key="11">
    <source>
        <dbReference type="ARBA" id="ARBA00023201"/>
    </source>
</evidence>
<dbReference type="OrthoDB" id="5874059at2759"/>
<evidence type="ECO:0000256" key="4">
    <source>
        <dbReference type="ARBA" id="ARBA00022461"/>
    </source>
</evidence>
<evidence type="ECO:0000256" key="7">
    <source>
        <dbReference type="ARBA" id="ARBA00023053"/>
    </source>
</evidence>
<evidence type="ECO:0000256" key="1">
    <source>
        <dbReference type="ARBA" id="ARBA00004141"/>
    </source>
</evidence>
<reference evidence="15 16" key="2">
    <citation type="journal article" date="2019" name="G3 (Bethesda)">
        <title>Hybrid Assembly of the Genome of the Entomopathogenic Nematode Steinernema carpocapsae Identifies the X-Chromosome.</title>
        <authorList>
            <person name="Serra L."/>
            <person name="Macchietto M."/>
            <person name="Macias-Munoz A."/>
            <person name="McGill C.J."/>
            <person name="Rodriguez I.M."/>
            <person name="Rodriguez B."/>
            <person name="Murad R."/>
            <person name="Mortazavi A."/>
        </authorList>
    </citation>
    <scope>NUCLEOTIDE SEQUENCE [LARGE SCALE GENOMIC DNA]</scope>
    <source>
        <strain evidence="15 16">ALL</strain>
    </source>
</reference>
<feature type="compositionally biased region" description="Basic and acidic residues" evidence="14">
    <location>
        <begin position="377"/>
        <end position="388"/>
    </location>
</feature>
<dbReference type="AlphaFoldDB" id="A0A4U5PB05"/>
<evidence type="ECO:0000256" key="3">
    <source>
        <dbReference type="ARBA" id="ARBA00022448"/>
    </source>
</evidence>
<evidence type="ECO:0000256" key="14">
    <source>
        <dbReference type="SAM" id="MobiDB-lite"/>
    </source>
</evidence>
<dbReference type="PANTHER" id="PTHR11690:SF153">
    <property type="entry name" value="AMILORIDE-SENSITIVE SODIUM CHANNEL"/>
    <property type="match status" value="1"/>
</dbReference>
<keyword evidence="6" id="KW-1133">Transmembrane helix</keyword>
<dbReference type="PROSITE" id="PS01206">
    <property type="entry name" value="ASC"/>
    <property type="match status" value="1"/>
</dbReference>
<dbReference type="Gene3D" id="1.10.287.770">
    <property type="entry name" value="YojJ-like"/>
    <property type="match status" value="1"/>
</dbReference>
<evidence type="ECO:0000256" key="5">
    <source>
        <dbReference type="ARBA" id="ARBA00022692"/>
    </source>
</evidence>
<dbReference type="GO" id="GO:0005886">
    <property type="term" value="C:plasma membrane"/>
    <property type="evidence" value="ECO:0007669"/>
    <property type="project" value="TreeGrafter"/>
</dbReference>
<dbReference type="Proteomes" id="UP000298663">
    <property type="component" value="Unassembled WGS sequence"/>
</dbReference>
<comment type="subcellular location">
    <subcellularLocation>
        <location evidence="1">Membrane</location>
        <topology evidence="1">Multi-pass membrane protein</topology>
    </subcellularLocation>
</comment>
<keyword evidence="4 13" id="KW-0894">Sodium channel</keyword>
<feature type="compositionally biased region" description="Basic and acidic residues" evidence="14">
    <location>
        <begin position="481"/>
        <end position="517"/>
    </location>
</feature>
<evidence type="ECO:0000256" key="6">
    <source>
        <dbReference type="ARBA" id="ARBA00022989"/>
    </source>
</evidence>
<evidence type="ECO:0000256" key="12">
    <source>
        <dbReference type="ARBA" id="ARBA00023303"/>
    </source>
</evidence>
<evidence type="ECO:0000256" key="13">
    <source>
        <dbReference type="RuleBase" id="RU000679"/>
    </source>
</evidence>
<gene>
    <name evidence="15" type="ORF">L596_007937</name>
</gene>
<evidence type="ECO:0000313" key="15">
    <source>
        <dbReference type="EMBL" id="TKR93488.1"/>
    </source>
</evidence>
<dbReference type="STRING" id="34508.A0A4U5PB05"/>
<keyword evidence="3 13" id="KW-0813">Transport</keyword>
<evidence type="ECO:0000256" key="10">
    <source>
        <dbReference type="ARBA" id="ARBA00023180"/>
    </source>
</evidence>
<evidence type="ECO:0000256" key="2">
    <source>
        <dbReference type="ARBA" id="ARBA00007193"/>
    </source>
</evidence>
<dbReference type="InterPro" id="IPR020903">
    <property type="entry name" value="ENaC_CS"/>
</dbReference>
<evidence type="ECO:0008006" key="17">
    <source>
        <dbReference type="Google" id="ProtNLM"/>
    </source>
</evidence>
<feature type="compositionally biased region" description="Pro residues" evidence="14">
    <location>
        <begin position="519"/>
        <end position="528"/>
    </location>
</feature>
<comment type="similarity">
    <text evidence="2 13">Belongs to the amiloride-sensitive sodium channel (TC 1.A.6) family.</text>
</comment>
<feature type="region of interest" description="Disordered" evidence="14">
    <location>
        <begin position="474"/>
        <end position="528"/>
    </location>
</feature>
<name>A0A4U5PB05_STECR</name>
<keyword evidence="10" id="KW-0325">Glycoprotein</keyword>
<protein>
    <recommendedName>
        <fullName evidence="17">Amiloride-sensitive sodium channel</fullName>
    </recommendedName>
</protein>
<dbReference type="InterPro" id="IPR001873">
    <property type="entry name" value="ENaC"/>
</dbReference>